<reference evidence="1" key="1">
    <citation type="submission" date="2023-03" db="EMBL/GenBank/DDBJ databases">
        <authorList>
            <person name="Karpo H.E."/>
            <person name="McAvaddy O.H."/>
            <person name="Miller J.S."/>
            <person name="Popovich S.X."/>
            <person name="Sunnen C.N."/>
            <person name="Garlena R.A."/>
            <person name="Russell D.A."/>
            <person name="Pope W.H."/>
            <person name="Jacobs-Sera D."/>
            <person name="Hatfull G.F."/>
        </authorList>
    </citation>
    <scope>NUCLEOTIDE SEQUENCE</scope>
</reference>
<dbReference type="EMBL" id="OQ709200">
    <property type="protein sequence ID" value="WGH20085.1"/>
    <property type="molecule type" value="Genomic_DNA"/>
</dbReference>
<protein>
    <submittedName>
        <fullName evidence="1">Uncharacterized protein</fullName>
    </submittedName>
</protein>
<dbReference type="RefSeq" id="YP_010842649.1">
    <property type="nucleotide sequence ID" value="NC_079143.1"/>
</dbReference>
<accession>A0AAF0GGH5</accession>
<keyword evidence="2" id="KW-1185">Reference proteome</keyword>
<organism evidence="1 2">
    <name type="scientific">Gordonia phage Tarzan</name>
    <dbReference type="NCBI Taxonomy" id="3038367"/>
    <lineage>
        <taxon>Viruses</taxon>
        <taxon>Duplodnaviria</taxon>
        <taxon>Heunggongvirae</taxon>
        <taxon>Uroviricota</taxon>
        <taxon>Caudoviricetes</taxon>
        <taxon>Santhisvirus</taxon>
        <taxon>Santhisvirus tarzan</taxon>
    </lineage>
</organism>
<proteinExistence type="predicted"/>
<evidence type="ECO:0000313" key="1">
    <source>
        <dbReference type="EMBL" id="WGH20085.1"/>
    </source>
</evidence>
<dbReference type="KEGG" id="vg:80559446"/>
<evidence type="ECO:0000313" key="2">
    <source>
        <dbReference type="Proteomes" id="UP001241621"/>
    </source>
</evidence>
<dbReference type="GeneID" id="80559446"/>
<gene>
    <name evidence="1" type="primary">51</name>
</gene>
<sequence>MTDDVRDRAREAVGAWDHFDQGSRQFVPGVRVLIEIMRGLLVELDQANAEVEKWREFADDRWRTTNRDDIDHKILLDSLAIDIGGGFGEWGCQALAEAFMSLGVEPGNTLKEVFDLADRNSAALAAIQHVRAFGEGLRDAGHIDAVQWAHLDRVLRDGGAS</sequence>
<name>A0AAF0GGH5_9CAUD</name>
<dbReference type="Proteomes" id="UP001241621">
    <property type="component" value="Segment"/>
</dbReference>